<dbReference type="AlphaFoldDB" id="A0A085NF87"/>
<name>A0A085NF87_9BILA</name>
<proteinExistence type="predicted"/>
<protein>
    <submittedName>
        <fullName evidence="1">Uncharacterized protein</fullName>
    </submittedName>
</protein>
<evidence type="ECO:0000313" key="1">
    <source>
        <dbReference type="EMBL" id="KFD68133.1"/>
    </source>
</evidence>
<accession>A0A085NF87</accession>
<gene>
    <name evidence="1" type="ORF">M514_19615</name>
</gene>
<organism evidence="1">
    <name type="scientific">Trichuris suis</name>
    <name type="common">pig whipworm</name>
    <dbReference type="NCBI Taxonomy" id="68888"/>
    <lineage>
        <taxon>Eukaryota</taxon>
        <taxon>Metazoa</taxon>
        <taxon>Ecdysozoa</taxon>
        <taxon>Nematoda</taxon>
        <taxon>Enoplea</taxon>
        <taxon>Dorylaimia</taxon>
        <taxon>Trichinellida</taxon>
        <taxon>Trichuridae</taxon>
        <taxon>Trichuris</taxon>
    </lineage>
</organism>
<reference evidence="1" key="1">
    <citation type="journal article" date="2014" name="Nat. Genet.">
        <title>Genome and transcriptome of the porcine whipworm Trichuris suis.</title>
        <authorList>
            <person name="Jex A.R."/>
            <person name="Nejsum P."/>
            <person name="Schwarz E.M."/>
            <person name="Hu L."/>
            <person name="Young N.D."/>
            <person name="Hall R.S."/>
            <person name="Korhonen P.K."/>
            <person name="Liao S."/>
            <person name="Thamsborg S."/>
            <person name="Xia J."/>
            <person name="Xu P."/>
            <person name="Wang S."/>
            <person name="Scheerlinck J.P."/>
            <person name="Hofmann A."/>
            <person name="Sternberg P.W."/>
            <person name="Wang J."/>
            <person name="Gasser R.B."/>
        </authorList>
    </citation>
    <scope>NUCLEOTIDE SEQUENCE [LARGE SCALE GENOMIC DNA]</scope>
    <source>
        <strain evidence="1">DCEP-RM93F</strain>
    </source>
</reference>
<dbReference type="EMBL" id="KL367507">
    <property type="protein sequence ID" value="KFD68133.1"/>
    <property type="molecule type" value="Genomic_DNA"/>
</dbReference>
<sequence length="61" mass="6716">MWSTLKTTGLMPPGDSKGARLCSTNKIAVLIEVYGCSDDIKKPTDSDMAEQSWLNQRNNVV</sequence>
<dbReference type="Proteomes" id="UP000030758">
    <property type="component" value="Unassembled WGS sequence"/>
</dbReference>